<accession>A0A517T3S9</accession>
<dbReference type="KEGG" id="chya:V22_01990"/>
<feature type="region of interest" description="Disordered" evidence="1">
    <location>
        <begin position="46"/>
        <end position="102"/>
    </location>
</feature>
<feature type="compositionally biased region" description="Basic and acidic residues" evidence="1">
    <location>
        <begin position="71"/>
        <end position="82"/>
    </location>
</feature>
<reference evidence="2 3" key="1">
    <citation type="submission" date="2019-02" db="EMBL/GenBank/DDBJ databases">
        <title>Deep-cultivation of Planctomycetes and their phenomic and genomic characterization uncovers novel biology.</title>
        <authorList>
            <person name="Wiegand S."/>
            <person name="Jogler M."/>
            <person name="Boedeker C."/>
            <person name="Pinto D."/>
            <person name="Vollmers J."/>
            <person name="Rivas-Marin E."/>
            <person name="Kohn T."/>
            <person name="Peeters S.H."/>
            <person name="Heuer A."/>
            <person name="Rast P."/>
            <person name="Oberbeckmann S."/>
            <person name="Bunk B."/>
            <person name="Jeske O."/>
            <person name="Meyerdierks A."/>
            <person name="Storesund J.E."/>
            <person name="Kallscheuer N."/>
            <person name="Luecker S."/>
            <person name="Lage O.M."/>
            <person name="Pohl T."/>
            <person name="Merkel B.J."/>
            <person name="Hornburger P."/>
            <person name="Mueller R.-W."/>
            <person name="Bruemmer F."/>
            <person name="Labrenz M."/>
            <person name="Spormann A.M."/>
            <person name="Op den Camp H."/>
            <person name="Overmann J."/>
            <person name="Amann R."/>
            <person name="Jetten M.S.M."/>
            <person name="Mascher T."/>
            <person name="Medema M.H."/>
            <person name="Devos D.P."/>
            <person name="Kaster A.-K."/>
            <person name="Ovreas L."/>
            <person name="Rohde M."/>
            <person name="Galperin M.Y."/>
            <person name="Jogler C."/>
        </authorList>
    </citation>
    <scope>NUCLEOTIDE SEQUENCE [LARGE SCALE GENOMIC DNA]</scope>
    <source>
        <strain evidence="2 3">V22</strain>
    </source>
</reference>
<name>A0A517T3S9_9PLAN</name>
<keyword evidence="3" id="KW-1185">Reference proteome</keyword>
<feature type="compositionally biased region" description="Basic and acidic residues" evidence="1">
    <location>
        <begin position="46"/>
        <end position="56"/>
    </location>
</feature>
<sequence>MGWLKLQPATARIRVVVADWEMGWLKLPPSTAARVGANHIAIHRSSLDRHGADRPTLRSSGRLAFQSLQRDNAENKSRERNRPGQFTLQPHSALGPVDSSPGSCLILPPPPFAHTIIF</sequence>
<organism evidence="2 3">
    <name type="scientific">Calycomorphotria hydatis</name>
    <dbReference type="NCBI Taxonomy" id="2528027"/>
    <lineage>
        <taxon>Bacteria</taxon>
        <taxon>Pseudomonadati</taxon>
        <taxon>Planctomycetota</taxon>
        <taxon>Planctomycetia</taxon>
        <taxon>Planctomycetales</taxon>
        <taxon>Planctomycetaceae</taxon>
        <taxon>Calycomorphotria</taxon>
    </lineage>
</organism>
<dbReference type="Proteomes" id="UP000319976">
    <property type="component" value="Chromosome"/>
</dbReference>
<evidence type="ECO:0000313" key="2">
    <source>
        <dbReference type="EMBL" id="QDT63001.1"/>
    </source>
</evidence>
<protein>
    <submittedName>
        <fullName evidence="2">Uncharacterized protein</fullName>
    </submittedName>
</protein>
<evidence type="ECO:0000313" key="3">
    <source>
        <dbReference type="Proteomes" id="UP000319976"/>
    </source>
</evidence>
<gene>
    <name evidence="2" type="ORF">V22_01990</name>
</gene>
<evidence type="ECO:0000256" key="1">
    <source>
        <dbReference type="SAM" id="MobiDB-lite"/>
    </source>
</evidence>
<dbReference type="EMBL" id="CP036316">
    <property type="protein sequence ID" value="QDT63001.1"/>
    <property type="molecule type" value="Genomic_DNA"/>
</dbReference>
<dbReference type="AlphaFoldDB" id="A0A517T3S9"/>
<proteinExistence type="predicted"/>